<organism evidence="1 2">
    <name type="scientific">Nostoc flagelliforme CCNUN1</name>
    <dbReference type="NCBI Taxonomy" id="2038116"/>
    <lineage>
        <taxon>Bacteria</taxon>
        <taxon>Bacillati</taxon>
        <taxon>Cyanobacteriota</taxon>
        <taxon>Cyanophyceae</taxon>
        <taxon>Nostocales</taxon>
        <taxon>Nostocaceae</taxon>
        <taxon>Nostoc</taxon>
    </lineage>
</organism>
<name>A0A2K8SS79_9NOSO</name>
<protein>
    <submittedName>
        <fullName evidence="1">MOCS2, molybdopterin synthase catalytic subunit</fullName>
    </submittedName>
</protein>
<dbReference type="GO" id="GO:0006777">
    <property type="term" value="P:Mo-molybdopterin cofactor biosynthetic process"/>
    <property type="evidence" value="ECO:0007669"/>
    <property type="project" value="InterPro"/>
</dbReference>
<dbReference type="KEGG" id="nfl:COO91_04236"/>
<evidence type="ECO:0000313" key="2">
    <source>
        <dbReference type="Proteomes" id="UP000232003"/>
    </source>
</evidence>
<sequence length="176" mass="19554">MFRDNRKSPYNAIAVMTTTLTSAVKPRAEDSFAISFAPLSLEEIYALSNDPANGAVVMMSGVVRNQTDGKPVVALEYQAYEPMALRIFYQIAADIRLSTPDVNRVVIHHRTGRLQVGEISVLVAVGCPHRSEAFEACQYAIDTLKHNAPIWKKEHWEDGSSRWVSIAACETSGENW</sequence>
<dbReference type="Gene3D" id="3.90.1170.40">
    <property type="entry name" value="Molybdopterin biosynthesis MoaE subunit"/>
    <property type="match status" value="1"/>
</dbReference>
<keyword evidence="2" id="KW-1185">Reference proteome</keyword>
<dbReference type="Pfam" id="PF02391">
    <property type="entry name" value="MoaE"/>
    <property type="match status" value="1"/>
</dbReference>
<evidence type="ECO:0000313" key="1">
    <source>
        <dbReference type="EMBL" id="AUB38271.1"/>
    </source>
</evidence>
<dbReference type="PANTHER" id="PTHR23404">
    <property type="entry name" value="MOLYBDOPTERIN SYNTHASE RELATED"/>
    <property type="match status" value="1"/>
</dbReference>
<dbReference type="SUPFAM" id="SSF54690">
    <property type="entry name" value="Molybdopterin synthase subunit MoaE"/>
    <property type="match status" value="1"/>
</dbReference>
<dbReference type="Proteomes" id="UP000232003">
    <property type="component" value="Chromosome"/>
</dbReference>
<proteinExistence type="predicted"/>
<gene>
    <name evidence="1" type="ORF">COO91_04236</name>
</gene>
<dbReference type="CDD" id="cd00756">
    <property type="entry name" value="MoaE"/>
    <property type="match status" value="1"/>
</dbReference>
<accession>A0A2K8SS79</accession>
<dbReference type="EMBL" id="CP024785">
    <property type="protein sequence ID" value="AUB38271.1"/>
    <property type="molecule type" value="Genomic_DNA"/>
</dbReference>
<dbReference type="InterPro" id="IPR036563">
    <property type="entry name" value="MoaE_sf"/>
</dbReference>
<dbReference type="InterPro" id="IPR003448">
    <property type="entry name" value="Mopterin_biosynth_MoaE"/>
</dbReference>
<reference evidence="1 2" key="1">
    <citation type="submission" date="2017-11" db="EMBL/GenBank/DDBJ databases">
        <title>Complete genome of a free-living desiccation-tolerant cyanobacterium and its photosynthetic adaptation to extreme terrestrial habitat.</title>
        <authorList>
            <person name="Shang J."/>
        </authorList>
    </citation>
    <scope>NUCLEOTIDE SEQUENCE [LARGE SCALE GENOMIC DNA]</scope>
    <source>
        <strain evidence="1 2">CCNUN1</strain>
    </source>
</reference>
<dbReference type="AlphaFoldDB" id="A0A2K8SS79"/>